<feature type="domain" description="DUF7053" evidence="1">
    <location>
        <begin position="6"/>
        <end position="176"/>
    </location>
</feature>
<dbReference type="AlphaFoldDB" id="A0A9W9D4Y6"/>
<evidence type="ECO:0000313" key="3">
    <source>
        <dbReference type="Proteomes" id="UP001140510"/>
    </source>
</evidence>
<evidence type="ECO:0000313" key="2">
    <source>
        <dbReference type="EMBL" id="KAJ4400135.1"/>
    </source>
</evidence>
<dbReference type="OrthoDB" id="4794810at2759"/>
<dbReference type="EMBL" id="JAPEVA010000094">
    <property type="protein sequence ID" value="KAJ4400135.1"/>
    <property type="molecule type" value="Genomic_DNA"/>
</dbReference>
<reference evidence="2" key="1">
    <citation type="submission" date="2022-10" db="EMBL/GenBank/DDBJ databases">
        <title>Tapping the CABI collections for fungal endophytes: first genome assemblies for Collariella, Neodidymelliopsis, Ascochyta clinopodiicola, Didymella pomorum, Didymosphaeria variabile, Neocosmospora piperis and Neocucurbitaria cava.</title>
        <authorList>
            <person name="Hill R."/>
        </authorList>
    </citation>
    <scope>NUCLEOTIDE SEQUENCE</scope>
    <source>
        <strain evidence="2">IMI 355091</strain>
    </source>
</reference>
<proteinExistence type="predicted"/>
<keyword evidence="3" id="KW-1185">Reference proteome</keyword>
<dbReference type="PANTHER" id="PTHR38117:SF1">
    <property type="entry name" value="DUF3074 DOMAIN-CONTAINING PROTEIN"/>
    <property type="match status" value="1"/>
</dbReference>
<dbReference type="PANTHER" id="PTHR38117">
    <property type="entry name" value="NACHT AND WD40 DOMAIN PROTEIN"/>
    <property type="match status" value="1"/>
</dbReference>
<organism evidence="2 3">
    <name type="scientific">Didymella pomorum</name>
    <dbReference type="NCBI Taxonomy" id="749634"/>
    <lineage>
        <taxon>Eukaryota</taxon>
        <taxon>Fungi</taxon>
        <taxon>Dikarya</taxon>
        <taxon>Ascomycota</taxon>
        <taxon>Pezizomycotina</taxon>
        <taxon>Dothideomycetes</taxon>
        <taxon>Pleosporomycetidae</taxon>
        <taxon>Pleosporales</taxon>
        <taxon>Pleosporineae</taxon>
        <taxon>Didymellaceae</taxon>
        <taxon>Didymella</taxon>
    </lineage>
</organism>
<dbReference type="Proteomes" id="UP001140510">
    <property type="component" value="Unassembled WGS sequence"/>
</dbReference>
<protein>
    <recommendedName>
        <fullName evidence="1">DUF7053 domain-containing protein</fullName>
    </recommendedName>
</protein>
<accession>A0A9W9D4Y6</accession>
<name>A0A9W9D4Y6_9PLEO</name>
<gene>
    <name evidence="2" type="ORF">N0V91_008926</name>
</gene>
<dbReference type="Pfam" id="PF23155">
    <property type="entry name" value="DUF7053"/>
    <property type="match status" value="1"/>
</dbReference>
<sequence>MFSLSSTATLHHVTHLPASTSHAQALSCLHNHDLLIRLDPELAHYETLPSPADSPNTKRYKVTDNMHTLPKGLWDTTVTFEADITNTEDGIEWVIRAPLGLVQRTTWRVVKREGLKGEVGNVVGESVGEWTDGQGEGEWSLLEDVEIRANRILTGTVKGKCEANWRGVHGRFVGHLREKEGKS</sequence>
<dbReference type="InterPro" id="IPR055481">
    <property type="entry name" value="DUF7053"/>
</dbReference>
<comment type="caution">
    <text evidence="2">The sequence shown here is derived from an EMBL/GenBank/DDBJ whole genome shotgun (WGS) entry which is preliminary data.</text>
</comment>
<evidence type="ECO:0000259" key="1">
    <source>
        <dbReference type="Pfam" id="PF23155"/>
    </source>
</evidence>